<sequence>MGTDVDLIVTAAGHVLSGDLRAAPAANPYGDGNAAVRSAVAIEALQGLAYPASAADLQTATS</sequence>
<dbReference type="AlphaFoldDB" id="A0A419HLN7"/>
<name>A0A419HLN7_9PSEU</name>
<organism evidence="1 2">
    <name type="scientific">Amycolatopsis panacis</name>
    <dbReference type="NCBI Taxonomy" id="2340917"/>
    <lineage>
        <taxon>Bacteria</taxon>
        <taxon>Bacillati</taxon>
        <taxon>Actinomycetota</taxon>
        <taxon>Actinomycetes</taxon>
        <taxon>Pseudonocardiales</taxon>
        <taxon>Pseudonocardiaceae</taxon>
        <taxon>Amycolatopsis</taxon>
    </lineage>
</organism>
<dbReference type="Proteomes" id="UP000285112">
    <property type="component" value="Unassembled WGS sequence"/>
</dbReference>
<keyword evidence="2" id="KW-1185">Reference proteome</keyword>
<gene>
    <name evidence="1" type="ORF">D5S19_29715</name>
</gene>
<dbReference type="EMBL" id="QZFV01000142">
    <property type="protein sequence ID" value="RJQ76981.1"/>
    <property type="molecule type" value="Genomic_DNA"/>
</dbReference>
<evidence type="ECO:0000313" key="1">
    <source>
        <dbReference type="EMBL" id="RJQ76981.1"/>
    </source>
</evidence>
<proteinExistence type="predicted"/>
<comment type="caution">
    <text evidence="1">The sequence shown here is derived from an EMBL/GenBank/DDBJ whole genome shotgun (WGS) entry which is preliminary data.</text>
</comment>
<accession>A0A419HLN7</accession>
<evidence type="ECO:0000313" key="2">
    <source>
        <dbReference type="Proteomes" id="UP000285112"/>
    </source>
</evidence>
<protein>
    <submittedName>
        <fullName evidence="1">Uncharacterized protein</fullName>
    </submittedName>
</protein>
<reference evidence="1 2" key="1">
    <citation type="submission" date="2018-09" db="EMBL/GenBank/DDBJ databases">
        <title>YIM PH 21725 draft genome.</title>
        <authorList>
            <person name="Miao C."/>
        </authorList>
    </citation>
    <scope>NUCLEOTIDE SEQUENCE [LARGE SCALE GENOMIC DNA]</scope>
    <source>
        <strain evidence="2">YIM PH21725</strain>
    </source>
</reference>